<dbReference type="EMBL" id="HF935954">
    <property type="protein sequence ID" value="CCX14360.1"/>
    <property type="molecule type" value="Genomic_DNA"/>
</dbReference>
<accession>U4L903</accession>
<dbReference type="Proteomes" id="UP000018144">
    <property type="component" value="Unassembled WGS sequence"/>
</dbReference>
<dbReference type="AlphaFoldDB" id="U4L903"/>
<sequence>MPPATAIPRVRPIEGFAKAVGQCSAESTAYGKCIFMDYQNVTKDKCLDEFMRLKSCVQAKSKRK</sequence>
<dbReference type="eggNOG" id="ENOG502SBX9">
    <property type="taxonomic scope" value="Eukaryota"/>
</dbReference>
<dbReference type="GO" id="GO:0032981">
    <property type="term" value="P:mitochondrial respiratory chain complex I assembly"/>
    <property type="evidence" value="ECO:0007669"/>
    <property type="project" value="InterPro"/>
</dbReference>
<dbReference type="OMA" id="ADYNSVH"/>
<protein>
    <submittedName>
        <fullName evidence="1">Similar to Uncharacterized protein C17orf89 homolog acc. no. A2AMZ4</fullName>
    </submittedName>
</protein>
<dbReference type="InterPro" id="IPR034595">
    <property type="entry name" value="NDUFAF8"/>
</dbReference>
<dbReference type="GO" id="GO:0005739">
    <property type="term" value="C:mitochondrion"/>
    <property type="evidence" value="ECO:0007669"/>
    <property type="project" value="InterPro"/>
</dbReference>
<gene>
    <name evidence="1" type="ORF">PCON_13953</name>
</gene>
<evidence type="ECO:0000313" key="2">
    <source>
        <dbReference type="Proteomes" id="UP000018144"/>
    </source>
</evidence>
<organism evidence="1 2">
    <name type="scientific">Pyronema omphalodes (strain CBS 100304)</name>
    <name type="common">Pyronema confluens</name>
    <dbReference type="NCBI Taxonomy" id="1076935"/>
    <lineage>
        <taxon>Eukaryota</taxon>
        <taxon>Fungi</taxon>
        <taxon>Dikarya</taxon>
        <taxon>Ascomycota</taxon>
        <taxon>Pezizomycotina</taxon>
        <taxon>Pezizomycetes</taxon>
        <taxon>Pezizales</taxon>
        <taxon>Pyronemataceae</taxon>
        <taxon>Pyronema</taxon>
    </lineage>
</organism>
<dbReference type="OrthoDB" id="3821113at2759"/>
<reference evidence="1 2" key="1">
    <citation type="journal article" date="2013" name="PLoS Genet.">
        <title>The genome and development-dependent transcriptomes of Pyronema confluens: a window into fungal evolution.</title>
        <authorList>
            <person name="Traeger S."/>
            <person name="Altegoer F."/>
            <person name="Freitag M."/>
            <person name="Gabaldon T."/>
            <person name="Kempken F."/>
            <person name="Kumar A."/>
            <person name="Marcet-Houben M."/>
            <person name="Poggeler S."/>
            <person name="Stajich J.E."/>
            <person name="Nowrousian M."/>
        </authorList>
    </citation>
    <scope>NUCLEOTIDE SEQUENCE [LARGE SCALE GENOMIC DNA]</scope>
    <source>
        <strain evidence="2">CBS 100304</strain>
        <tissue evidence="1">Vegetative mycelium</tissue>
    </source>
</reference>
<dbReference type="PANTHER" id="PTHR34561">
    <property type="entry name" value="NADH DEHYDROGENASE [UBIQUINONE] 1 ALPHA SUBCOMPLEX ASSEMBLY FACTOR 8"/>
    <property type="match status" value="1"/>
</dbReference>
<evidence type="ECO:0000313" key="1">
    <source>
        <dbReference type="EMBL" id="CCX14360.1"/>
    </source>
</evidence>
<keyword evidence="2" id="KW-1185">Reference proteome</keyword>
<proteinExistence type="predicted"/>
<name>U4L903_PYROM</name>
<dbReference type="PANTHER" id="PTHR34561:SF1">
    <property type="entry name" value="NADH DEHYDROGENASE [UBIQUINONE] 1 ALPHA SUBCOMPLEX ASSEMBLY FACTOR 8"/>
    <property type="match status" value="1"/>
</dbReference>